<dbReference type="SUPFAM" id="SSF48403">
    <property type="entry name" value="Ankyrin repeat"/>
    <property type="match status" value="1"/>
</dbReference>
<dbReference type="PANTHER" id="PTHR47303:SF1">
    <property type="entry name" value="NF-KAPPA-B INHIBITOR BETA"/>
    <property type="match status" value="1"/>
</dbReference>
<name>A0AAV1RQZ0_9ROSI</name>
<reference evidence="1 2" key="1">
    <citation type="submission" date="2024-01" db="EMBL/GenBank/DDBJ databases">
        <authorList>
            <person name="Waweru B."/>
        </authorList>
    </citation>
    <scope>NUCLEOTIDE SEQUENCE [LARGE SCALE GENOMIC DNA]</scope>
</reference>
<dbReference type="Pfam" id="PF12796">
    <property type="entry name" value="Ank_2"/>
    <property type="match status" value="1"/>
</dbReference>
<comment type="caution">
    <text evidence="1">The sequence shown here is derived from an EMBL/GenBank/DDBJ whole genome shotgun (WGS) entry which is preliminary data.</text>
</comment>
<evidence type="ECO:0008006" key="3">
    <source>
        <dbReference type="Google" id="ProtNLM"/>
    </source>
</evidence>
<dbReference type="AlphaFoldDB" id="A0AAV1RQZ0"/>
<keyword evidence="2" id="KW-1185">Reference proteome</keyword>
<accession>A0AAV1RQZ0</accession>
<dbReference type="InterPro" id="IPR002110">
    <property type="entry name" value="Ankyrin_rpt"/>
</dbReference>
<dbReference type="Proteomes" id="UP001314170">
    <property type="component" value="Unassembled WGS sequence"/>
</dbReference>
<gene>
    <name evidence="1" type="ORF">DCAF_LOCUS14152</name>
</gene>
<protein>
    <recommendedName>
        <fullName evidence="3">DUF4219 domain-containing protein</fullName>
    </recommendedName>
</protein>
<proteinExistence type="predicted"/>
<dbReference type="Gene3D" id="1.25.40.20">
    <property type="entry name" value="Ankyrin repeat-containing domain"/>
    <property type="match status" value="1"/>
</dbReference>
<dbReference type="InterPro" id="IPR036770">
    <property type="entry name" value="Ankyrin_rpt-contain_sf"/>
</dbReference>
<evidence type="ECO:0000313" key="2">
    <source>
        <dbReference type="Proteomes" id="UP001314170"/>
    </source>
</evidence>
<evidence type="ECO:0000313" key="1">
    <source>
        <dbReference type="EMBL" id="CAK7339104.1"/>
    </source>
</evidence>
<sequence>MSMANAIVPETLRHGNYDSWSAWMKNYLLAQDLWDLIESPSGTEPPNQEVAKEEYKAWRKKNATALHAIQICCWPYMNFKTELSTDSAKIAWDNLANSYRKPLPLPVPKGNAGKFQIPDSDSDFDEFDDTDSDFDTDNGTGKVKDDYTQFAGLADSVYRGDWHSTMNFLDRHPGVINSKINSFGRTVLHMATITGNVEIGEKLVKLMSKGALAIQDVDGNTALHYAACRGAAKMARHIVEKNDTLVTIANKRQYIPIASACASGYRDATIYLLSVTPLEVLSLDNGIHGSLLLRHAITSKMLGKNCTTPR</sequence>
<dbReference type="PANTHER" id="PTHR47303">
    <property type="match status" value="1"/>
</dbReference>
<organism evidence="1 2">
    <name type="scientific">Dovyalis caffra</name>
    <dbReference type="NCBI Taxonomy" id="77055"/>
    <lineage>
        <taxon>Eukaryota</taxon>
        <taxon>Viridiplantae</taxon>
        <taxon>Streptophyta</taxon>
        <taxon>Embryophyta</taxon>
        <taxon>Tracheophyta</taxon>
        <taxon>Spermatophyta</taxon>
        <taxon>Magnoliopsida</taxon>
        <taxon>eudicotyledons</taxon>
        <taxon>Gunneridae</taxon>
        <taxon>Pentapetalae</taxon>
        <taxon>rosids</taxon>
        <taxon>fabids</taxon>
        <taxon>Malpighiales</taxon>
        <taxon>Salicaceae</taxon>
        <taxon>Flacourtieae</taxon>
        <taxon>Dovyalis</taxon>
    </lineage>
</organism>
<dbReference type="SMART" id="SM00248">
    <property type="entry name" value="ANK"/>
    <property type="match status" value="2"/>
</dbReference>
<dbReference type="EMBL" id="CAWUPB010001157">
    <property type="protein sequence ID" value="CAK7339104.1"/>
    <property type="molecule type" value="Genomic_DNA"/>
</dbReference>